<gene>
    <name evidence="2" type="ORF">NBH00_14795</name>
</gene>
<reference evidence="2 3" key="1">
    <citation type="submission" date="2022-06" db="EMBL/GenBank/DDBJ databases">
        <title>Paraconexibacter antarcticus.</title>
        <authorList>
            <person name="Kim C.S."/>
        </authorList>
    </citation>
    <scope>NUCLEOTIDE SEQUENCE [LARGE SCALE GENOMIC DNA]</scope>
    <source>
        <strain evidence="2 3">02-257</strain>
    </source>
</reference>
<name>A0ABY5DP32_9ACTN</name>
<evidence type="ECO:0000256" key="1">
    <source>
        <dbReference type="SAM" id="MobiDB-lite"/>
    </source>
</evidence>
<protein>
    <submittedName>
        <fullName evidence="2">Uncharacterized protein</fullName>
    </submittedName>
</protein>
<dbReference type="RefSeq" id="WP_254569363.1">
    <property type="nucleotide sequence ID" value="NZ_CP098502.1"/>
</dbReference>
<sequence length="178" mass="19869">MTREAMLVGIASNEIIAGAYSDRDGGVCPMLAAHRCGGRTNFISFAKAWDAFTGVKRARRATEREIRILRTHLEASLAAELDCPPSDLGAAIREHQTVARERRHVEATELPPLSSVIEEHQAAARDRRAREAAESGSWGFLRTRREDRDAQRALERLERETETAAAPSRDRDRDLTHA</sequence>
<proteinExistence type="predicted"/>
<dbReference type="EMBL" id="CP098502">
    <property type="protein sequence ID" value="UTI62626.1"/>
    <property type="molecule type" value="Genomic_DNA"/>
</dbReference>
<evidence type="ECO:0000313" key="2">
    <source>
        <dbReference type="EMBL" id="UTI62626.1"/>
    </source>
</evidence>
<keyword evidence="3" id="KW-1185">Reference proteome</keyword>
<accession>A0ABY5DP32</accession>
<feature type="region of interest" description="Disordered" evidence="1">
    <location>
        <begin position="151"/>
        <end position="178"/>
    </location>
</feature>
<dbReference type="Proteomes" id="UP001056035">
    <property type="component" value="Chromosome"/>
</dbReference>
<evidence type="ECO:0000313" key="3">
    <source>
        <dbReference type="Proteomes" id="UP001056035"/>
    </source>
</evidence>
<organism evidence="2 3">
    <name type="scientific">Paraconexibacter antarcticus</name>
    <dbReference type="NCBI Taxonomy" id="2949664"/>
    <lineage>
        <taxon>Bacteria</taxon>
        <taxon>Bacillati</taxon>
        <taxon>Actinomycetota</taxon>
        <taxon>Thermoleophilia</taxon>
        <taxon>Solirubrobacterales</taxon>
        <taxon>Paraconexibacteraceae</taxon>
        <taxon>Paraconexibacter</taxon>
    </lineage>
</organism>